<organism evidence="1 2">
    <name type="scientific">Tritrichomonas musculus</name>
    <dbReference type="NCBI Taxonomy" id="1915356"/>
    <lineage>
        <taxon>Eukaryota</taxon>
        <taxon>Metamonada</taxon>
        <taxon>Parabasalia</taxon>
        <taxon>Tritrichomonadida</taxon>
        <taxon>Tritrichomonadidae</taxon>
        <taxon>Tritrichomonas</taxon>
    </lineage>
</organism>
<reference evidence="1 2" key="1">
    <citation type="submission" date="2024-04" db="EMBL/GenBank/DDBJ databases">
        <title>Tritrichomonas musculus Genome.</title>
        <authorList>
            <person name="Alves-Ferreira E."/>
            <person name="Grigg M."/>
            <person name="Lorenzi H."/>
            <person name="Galac M."/>
        </authorList>
    </citation>
    <scope>NUCLEOTIDE SEQUENCE [LARGE SCALE GENOMIC DNA]</scope>
    <source>
        <strain evidence="1 2">EAF2021</strain>
    </source>
</reference>
<proteinExistence type="predicted"/>
<protein>
    <submittedName>
        <fullName evidence="1">Uncharacterized protein</fullName>
    </submittedName>
</protein>
<dbReference type="EMBL" id="JAPFFF010000008">
    <property type="protein sequence ID" value="KAK8884418.1"/>
    <property type="molecule type" value="Genomic_DNA"/>
</dbReference>
<dbReference type="Proteomes" id="UP001470230">
    <property type="component" value="Unassembled WGS sequence"/>
</dbReference>
<sequence length="778" mass="90920">MNRKTNSKINSKPNSVPVEIEFDRNIDLFLPKNIFQISSDYQFTSYLESTNETDAHEEKKTFLNYLEKKDESSYDSKIFLKKYFFSNSHGERDFDFTEDKFNAFLCFFLKIICPDNLYSLNEKDLPEILEEYQRKFKKNDLISHKSLYIWCSLGLEQKDFQFKLIPNNDGRFDIDKLLVLHNLCVIFSYKLNFIYFNTIGISLPKLFSAGCIYTENTVNIGLLYDIIGKKRTHHLFVSKPKSTNQAITTEMKDFFTISTNEIFNMSLLRCYLFGKEKSIKPESFYSQIQNLISKMEYNSEQVMKFDIKAKSILAKSSNFLFPKIEKKDAQLFKIFHPKNITIIDVCFNETSVYVISSYVFQKQMFIQIYEGNIGTQFLDDMYLCAEIMPKESDITILGKITLIKCKYVSTPTAIILTRYKNTYTIYIYKKPEIKPLNNKSISNNFYYPSSSQYYTRWQMIYKKVDGKSAQTFEARVDIVELDFDGTSLLFKDEKEDRFIKVSLDYMSSIGGINKYIDENRSKLTYVDAKSDDADIPNDAPFLSVEKDIIGVEMNNLLFLLLDKKHNVYYHPARNNFYLKSAIKSAFYRYKEQFPKTFFEKPKDYKSTFLGIIKASIDVGYSGDINKEFGSNSIIPGIYFATEDYEITNAKKPKSNPEIILRKLSIAFANAGMIIGKDVHRTKCQLIASYAFATDFKVYGPNEKITEFKPKNEVYDNWDDDTPQEMLANLVATYGVLLEMKNDHEFNIALKTLKTTKSIYEEFNVFYDEFKNTLFDIYK</sequence>
<evidence type="ECO:0000313" key="1">
    <source>
        <dbReference type="EMBL" id="KAK8884418.1"/>
    </source>
</evidence>
<keyword evidence="2" id="KW-1185">Reference proteome</keyword>
<accession>A0ABR2K0Z1</accession>
<comment type="caution">
    <text evidence="1">The sequence shown here is derived from an EMBL/GenBank/DDBJ whole genome shotgun (WGS) entry which is preliminary data.</text>
</comment>
<name>A0ABR2K0Z1_9EUKA</name>
<gene>
    <name evidence="1" type="ORF">M9Y10_043528</name>
</gene>
<evidence type="ECO:0000313" key="2">
    <source>
        <dbReference type="Proteomes" id="UP001470230"/>
    </source>
</evidence>